<dbReference type="Proteomes" id="UP000318017">
    <property type="component" value="Chromosome"/>
</dbReference>
<organism evidence="1 2">
    <name type="scientific">Aureliella helgolandensis</name>
    <dbReference type="NCBI Taxonomy" id="2527968"/>
    <lineage>
        <taxon>Bacteria</taxon>
        <taxon>Pseudomonadati</taxon>
        <taxon>Planctomycetota</taxon>
        <taxon>Planctomycetia</taxon>
        <taxon>Pirellulales</taxon>
        <taxon>Pirellulaceae</taxon>
        <taxon>Aureliella</taxon>
    </lineage>
</organism>
<evidence type="ECO:0000313" key="1">
    <source>
        <dbReference type="EMBL" id="QDV24840.1"/>
    </source>
</evidence>
<protein>
    <submittedName>
        <fullName evidence="1">Uncharacterized protein</fullName>
    </submittedName>
</protein>
<proteinExistence type="predicted"/>
<dbReference type="EMBL" id="CP036298">
    <property type="protein sequence ID" value="QDV24840.1"/>
    <property type="molecule type" value="Genomic_DNA"/>
</dbReference>
<reference evidence="1 2" key="1">
    <citation type="submission" date="2019-02" db="EMBL/GenBank/DDBJ databases">
        <title>Deep-cultivation of Planctomycetes and their phenomic and genomic characterization uncovers novel biology.</title>
        <authorList>
            <person name="Wiegand S."/>
            <person name="Jogler M."/>
            <person name="Boedeker C."/>
            <person name="Pinto D."/>
            <person name="Vollmers J."/>
            <person name="Rivas-Marin E."/>
            <person name="Kohn T."/>
            <person name="Peeters S.H."/>
            <person name="Heuer A."/>
            <person name="Rast P."/>
            <person name="Oberbeckmann S."/>
            <person name="Bunk B."/>
            <person name="Jeske O."/>
            <person name="Meyerdierks A."/>
            <person name="Storesund J.E."/>
            <person name="Kallscheuer N."/>
            <person name="Luecker S."/>
            <person name="Lage O.M."/>
            <person name="Pohl T."/>
            <person name="Merkel B.J."/>
            <person name="Hornburger P."/>
            <person name="Mueller R.-W."/>
            <person name="Bruemmer F."/>
            <person name="Labrenz M."/>
            <person name="Spormann A.M."/>
            <person name="Op den Camp H."/>
            <person name="Overmann J."/>
            <person name="Amann R."/>
            <person name="Jetten M.S.M."/>
            <person name="Mascher T."/>
            <person name="Medema M.H."/>
            <person name="Devos D.P."/>
            <person name="Kaster A.-K."/>
            <person name="Ovreas L."/>
            <person name="Rohde M."/>
            <person name="Galperin M.Y."/>
            <person name="Jogler C."/>
        </authorList>
    </citation>
    <scope>NUCLEOTIDE SEQUENCE [LARGE SCALE GENOMIC DNA]</scope>
    <source>
        <strain evidence="1 2">Q31a</strain>
    </source>
</reference>
<name>A0A518G8C6_9BACT</name>
<dbReference type="KEGG" id="ahel:Q31a_31620"/>
<keyword evidence="2" id="KW-1185">Reference proteome</keyword>
<accession>A0A518G8C6</accession>
<gene>
    <name evidence="1" type="ORF">Q31a_31620</name>
</gene>
<evidence type="ECO:0000313" key="2">
    <source>
        <dbReference type="Proteomes" id="UP000318017"/>
    </source>
</evidence>
<dbReference type="AlphaFoldDB" id="A0A518G8C6"/>
<sequence length="74" mass="7738">MFNFNGLRTSVARLQFEMGHEELVGHAGESDCRGDSERGDSGIALVNAAIAAGGIASVESQELSRIAGSYPLGR</sequence>